<keyword evidence="6" id="KW-1185">Reference proteome</keyword>
<evidence type="ECO:0000256" key="1">
    <source>
        <dbReference type="ARBA" id="ARBA00022737"/>
    </source>
</evidence>
<accession>A0AAD3HCZ8</accession>
<reference evidence="5 6" key="1">
    <citation type="journal article" date="2021" name="Sci. Rep.">
        <title>The genome of the diatom Chaetoceros tenuissimus carries an ancient integrated fragment of an extant virus.</title>
        <authorList>
            <person name="Hongo Y."/>
            <person name="Kimura K."/>
            <person name="Takaki Y."/>
            <person name="Yoshida Y."/>
            <person name="Baba S."/>
            <person name="Kobayashi G."/>
            <person name="Nagasaki K."/>
            <person name="Hano T."/>
            <person name="Tomaru Y."/>
        </authorList>
    </citation>
    <scope>NUCLEOTIDE SEQUENCE [LARGE SCALE GENOMIC DNA]</scope>
    <source>
        <strain evidence="5 6">NIES-3715</strain>
    </source>
</reference>
<dbReference type="InterPro" id="IPR036770">
    <property type="entry name" value="Ankyrin_rpt-contain_sf"/>
</dbReference>
<dbReference type="InterPro" id="IPR002110">
    <property type="entry name" value="Ankyrin_rpt"/>
</dbReference>
<dbReference type="EMBL" id="BLLK01000062">
    <property type="protein sequence ID" value="GFH58563.1"/>
    <property type="molecule type" value="Genomic_DNA"/>
</dbReference>
<dbReference type="Pfam" id="PF00023">
    <property type="entry name" value="Ank"/>
    <property type="match status" value="1"/>
</dbReference>
<name>A0AAD3HCZ8_9STRA</name>
<evidence type="ECO:0000313" key="6">
    <source>
        <dbReference type="Proteomes" id="UP001054902"/>
    </source>
</evidence>
<dbReference type="Gene3D" id="1.25.40.20">
    <property type="entry name" value="Ankyrin repeat-containing domain"/>
    <property type="match status" value="1"/>
</dbReference>
<evidence type="ECO:0000256" key="4">
    <source>
        <dbReference type="SAM" id="MobiDB-lite"/>
    </source>
</evidence>
<evidence type="ECO:0000256" key="3">
    <source>
        <dbReference type="PROSITE-ProRule" id="PRU00023"/>
    </source>
</evidence>
<organism evidence="5 6">
    <name type="scientific">Chaetoceros tenuissimus</name>
    <dbReference type="NCBI Taxonomy" id="426638"/>
    <lineage>
        <taxon>Eukaryota</taxon>
        <taxon>Sar</taxon>
        <taxon>Stramenopiles</taxon>
        <taxon>Ochrophyta</taxon>
        <taxon>Bacillariophyta</taxon>
        <taxon>Coscinodiscophyceae</taxon>
        <taxon>Chaetocerotophycidae</taxon>
        <taxon>Chaetocerotales</taxon>
        <taxon>Chaetocerotaceae</taxon>
        <taxon>Chaetoceros</taxon>
    </lineage>
</organism>
<dbReference type="Proteomes" id="UP001054902">
    <property type="component" value="Unassembled WGS sequence"/>
</dbReference>
<evidence type="ECO:0000256" key="2">
    <source>
        <dbReference type="ARBA" id="ARBA00023043"/>
    </source>
</evidence>
<dbReference type="SMART" id="SM00248">
    <property type="entry name" value="ANK"/>
    <property type="match status" value="4"/>
</dbReference>
<dbReference type="Pfam" id="PF12796">
    <property type="entry name" value="Ank_2"/>
    <property type="match status" value="1"/>
</dbReference>
<keyword evidence="1" id="KW-0677">Repeat</keyword>
<protein>
    <submittedName>
        <fullName evidence="5">Uncharacterized protein</fullName>
    </submittedName>
</protein>
<dbReference type="AlphaFoldDB" id="A0AAD3HCZ8"/>
<feature type="compositionally biased region" description="Polar residues" evidence="4">
    <location>
        <begin position="59"/>
        <end position="71"/>
    </location>
</feature>
<proteinExistence type="predicted"/>
<comment type="caution">
    <text evidence="5">The sequence shown here is derived from an EMBL/GenBank/DDBJ whole genome shotgun (WGS) entry which is preliminary data.</text>
</comment>
<dbReference type="SUPFAM" id="SSF48403">
    <property type="entry name" value="Ankyrin repeat"/>
    <property type="match status" value="1"/>
</dbReference>
<dbReference type="PANTHER" id="PTHR24198">
    <property type="entry name" value="ANKYRIN REPEAT AND PROTEIN KINASE DOMAIN-CONTAINING PROTEIN"/>
    <property type="match status" value="1"/>
</dbReference>
<feature type="repeat" description="ANK" evidence="3">
    <location>
        <begin position="146"/>
        <end position="178"/>
    </location>
</feature>
<gene>
    <name evidence="5" type="ORF">CTEN210_15039</name>
</gene>
<dbReference type="PROSITE" id="PS50297">
    <property type="entry name" value="ANK_REP_REGION"/>
    <property type="match status" value="1"/>
</dbReference>
<dbReference type="PANTHER" id="PTHR24198:SF165">
    <property type="entry name" value="ANKYRIN REPEAT-CONTAINING PROTEIN-RELATED"/>
    <property type="match status" value="1"/>
</dbReference>
<feature type="region of interest" description="Disordered" evidence="4">
    <location>
        <begin position="42"/>
        <end position="71"/>
    </location>
</feature>
<dbReference type="PROSITE" id="PS50088">
    <property type="entry name" value="ANK_REPEAT"/>
    <property type="match status" value="1"/>
</dbReference>
<keyword evidence="2 3" id="KW-0040">ANK repeat</keyword>
<sequence length="388" mass="44003">MEVKETVLAPKTLELIEKITRNDDVLFQKEADSFGIEECLDYSDSDSSDESSVFQSMSIPRNSPKQQLPQQCNEKNYDGNTPFLLACRKGDLSLMTLLMSQENINEINDRKNNPLHVILENNQNLDSNAFDFLLENQCHVNAENIEGLTPLHIAAQIGSIRCVNKLLEHGACSRLKDDFGNLPLHYAVSNHSSVELVQALSSEKACSNQCIACNLLLQNTQSDLLQTESNLSQMYYESNGYKQFPEQPQITGRHLEIWDSFFRNALDPKSSDEVIFEESSSQSLSDEKASSNCSEKHIALTNKFQGEEHIQAKKIESVKTIPPVDKIIVQPQILTDLNEDKESLLHLFLLWIWNSFLGMFQKQLNGQINDNLDIPDDVLKELKRKGLR</sequence>
<evidence type="ECO:0000313" key="5">
    <source>
        <dbReference type="EMBL" id="GFH58563.1"/>
    </source>
</evidence>